<feature type="transmembrane region" description="Helical" evidence="1">
    <location>
        <begin position="29"/>
        <end position="50"/>
    </location>
</feature>
<dbReference type="KEGG" id="mend:L6E24_03275"/>
<dbReference type="EMBL" id="CP096115">
    <property type="protein sequence ID" value="UUX93156.1"/>
    <property type="molecule type" value="Genomic_DNA"/>
</dbReference>
<evidence type="ECO:0000256" key="1">
    <source>
        <dbReference type="SAM" id="Phobius"/>
    </source>
</evidence>
<keyword evidence="1" id="KW-1133">Transmembrane helix</keyword>
<evidence type="ECO:0000313" key="2">
    <source>
        <dbReference type="EMBL" id="UUX93156.1"/>
    </source>
</evidence>
<gene>
    <name evidence="2" type="ORF">L6E24_03275</name>
</gene>
<dbReference type="GeneID" id="74306684"/>
<dbReference type="RefSeq" id="WP_257743296.1">
    <property type="nucleotide sequence ID" value="NZ_CP096115.1"/>
</dbReference>
<keyword evidence="1" id="KW-0472">Membrane</keyword>
<reference evidence="2" key="1">
    <citation type="submission" date="2022-04" db="EMBL/GenBank/DDBJ databases">
        <title>Complete genome of Methanoplanus endosymbiosus DSM 3599.</title>
        <authorList>
            <person name="Chen S.-C."/>
            <person name="You Y.-T."/>
            <person name="Zhou Y.-Z."/>
            <person name="Lai M.-C."/>
        </authorList>
    </citation>
    <scope>NUCLEOTIDE SEQUENCE</scope>
    <source>
        <strain evidence="2">DSM 3599</strain>
    </source>
</reference>
<evidence type="ECO:0000313" key="3">
    <source>
        <dbReference type="Proteomes" id="UP001060368"/>
    </source>
</evidence>
<proteinExistence type="predicted"/>
<dbReference type="Proteomes" id="UP001060368">
    <property type="component" value="Chromosome"/>
</dbReference>
<name>A0A9E7PQV8_9EURY</name>
<accession>A0A9E7PQV8</accession>
<sequence>MRKDLFRKEPLKRLAAPDNTQQLIVQPRLSLWILLAALAVILITVSSAYLTMTIYSTVNGNGIFISNSSDHAPKSPLDYEVLLFIPIDEGNKVSTGMKAQITPQNMDMEEYTYIKGTVTGISSWPVTEDEITERLNHSELGDYFLKKAGDPVYIVTVSPIQDKKDPESFVYSAQTGEEPVIKPYFMCHGRIITDEETVLEKFFPPL</sequence>
<keyword evidence="1" id="KW-0812">Transmembrane</keyword>
<keyword evidence="3" id="KW-1185">Reference proteome</keyword>
<protein>
    <submittedName>
        <fullName evidence="2">Uncharacterized protein</fullName>
    </submittedName>
</protein>
<organism evidence="2 3">
    <name type="scientific">Methanoplanus endosymbiosus</name>
    <dbReference type="NCBI Taxonomy" id="33865"/>
    <lineage>
        <taxon>Archaea</taxon>
        <taxon>Methanobacteriati</taxon>
        <taxon>Methanobacteriota</taxon>
        <taxon>Stenosarchaea group</taxon>
        <taxon>Methanomicrobia</taxon>
        <taxon>Methanomicrobiales</taxon>
        <taxon>Methanomicrobiaceae</taxon>
        <taxon>Methanoplanus</taxon>
    </lineage>
</organism>
<dbReference type="AlphaFoldDB" id="A0A9E7PQV8"/>